<dbReference type="GO" id="GO:0009055">
    <property type="term" value="F:electron transfer activity"/>
    <property type="evidence" value="ECO:0007669"/>
    <property type="project" value="InterPro"/>
</dbReference>
<dbReference type="InterPro" id="IPR010209">
    <property type="entry name" value="Ion_transpt_RnfG/RsxG"/>
</dbReference>
<dbReference type="NCBIfam" id="TIGR01947">
    <property type="entry name" value="rnfG"/>
    <property type="match status" value="1"/>
</dbReference>
<keyword evidence="6" id="KW-0812">Transmembrane</keyword>
<comment type="similarity">
    <text evidence="6">Belongs to the RnfG family.</text>
</comment>
<reference evidence="8" key="2">
    <citation type="journal article" date="2021" name="PeerJ">
        <title>Extensive microbial diversity within the chicken gut microbiome revealed by metagenomics and culture.</title>
        <authorList>
            <person name="Gilroy R."/>
            <person name="Ravi A."/>
            <person name="Getino M."/>
            <person name="Pursley I."/>
            <person name="Horton D.L."/>
            <person name="Alikhan N.F."/>
            <person name="Baker D."/>
            <person name="Gharbi K."/>
            <person name="Hall N."/>
            <person name="Watson M."/>
            <person name="Adriaenssens E.M."/>
            <person name="Foster-Nyarko E."/>
            <person name="Jarju S."/>
            <person name="Secka A."/>
            <person name="Antonio M."/>
            <person name="Oren A."/>
            <person name="Chaudhuri R.R."/>
            <person name="La Ragione R."/>
            <person name="Hildebrand F."/>
            <person name="Pallen M.J."/>
        </authorList>
    </citation>
    <scope>NUCLEOTIDE SEQUENCE</scope>
    <source>
        <strain evidence="8">D3-1215</strain>
    </source>
</reference>
<keyword evidence="6" id="KW-1133">Transmembrane helix</keyword>
<evidence type="ECO:0000256" key="2">
    <source>
        <dbReference type="ARBA" id="ARBA00022553"/>
    </source>
</evidence>
<evidence type="ECO:0000256" key="1">
    <source>
        <dbReference type="ARBA" id="ARBA00022448"/>
    </source>
</evidence>
<evidence type="ECO:0000256" key="5">
    <source>
        <dbReference type="ARBA" id="ARBA00022982"/>
    </source>
</evidence>
<keyword evidence="6" id="KW-1003">Cell membrane</keyword>
<keyword evidence="5 6" id="KW-0249">Electron transport</keyword>
<comment type="subcellular location">
    <subcellularLocation>
        <location evidence="6">Cell membrane</location>
        <topology evidence="6">Single-pass membrane protein</topology>
    </subcellularLocation>
</comment>
<keyword evidence="6" id="KW-1278">Translocase</keyword>
<dbReference type="AlphaFoldDB" id="A0A9D9HB12"/>
<evidence type="ECO:0000256" key="4">
    <source>
        <dbReference type="ARBA" id="ARBA00022643"/>
    </source>
</evidence>
<name>A0A9D9HB12_9BACT</name>
<evidence type="ECO:0000313" key="9">
    <source>
        <dbReference type="Proteomes" id="UP000823637"/>
    </source>
</evidence>
<dbReference type="SMART" id="SM00900">
    <property type="entry name" value="FMN_bind"/>
    <property type="match status" value="1"/>
</dbReference>
<evidence type="ECO:0000313" key="8">
    <source>
        <dbReference type="EMBL" id="MBO8447615.1"/>
    </source>
</evidence>
<keyword evidence="1 6" id="KW-0813">Transport</keyword>
<dbReference type="Gene3D" id="3.90.1010.20">
    <property type="match status" value="1"/>
</dbReference>
<dbReference type="PANTHER" id="PTHR36118:SF1">
    <property type="entry name" value="ION-TRANSLOCATING OXIDOREDUCTASE COMPLEX SUBUNIT G"/>
    <property type="match status" value="1"/>
</dbReference>
<feature type="modified residue" description="FMN phosphoryl threonine" evidence="6">
    <location>
        <position position="165"/>
    </location>
</feature>
<feature type="domain" description="FMN-binding" evidence="7">
    <location>
        <begin position="93"/>
        <end position="182"/>
    </location>
</feature>
<dbReference type="PANTHER" id="PTHR36118">
    <property type="entry name" value="ION-TRANSLOCATING OXIDOREDUCTASE COMPLEX SUBUNIT G"/>
    <property type="match status" value="1"/>
</dbReference>
<dbReference type="EMBL" id="JADIMR010000117">
    <property type="protein sequence ID" value="MBO8447615.1"/>
    <property type="molecule type" value="Genomic_DNA"/>
</dbReference>
<dbReference type="Proteomes" id="UP000823637">
    <property type="component" value="Unassembled WGS sequence"/>
</dbReference>
<dbReference type="PIRSF" id="PIRSF006091">
    <property type="entry name" value="E_trnsport_RnfG"/>
    <property type="match status" value="1"/>
</dbReference>
<comment type="cofactor">
    <cofactor evidence="6">
        <name>FMN</name>
        <dbReference type="ChEBI" id="CHEBI:58210"/>
    </cofactor>
</comment>
<keyword evidence="6" id="KW-0472">Membrane</keyword>
<dbReference type="PROSITE" id="PS00430">
    <property type="entry name" value="TONB_DEPENDENT_REC_1"/>
    <property type="match status" value="1"/>
</dbReference>
<dbReference type="Pfam" id="PF04205">
    <property type="entry name" value="FMN_bind"/>
    <property type="match status" value="1"/>
</dbReference>
<organism evidence="8 9">
    <name type="scientific">Candidatus Enterocola intestinipullorum</name>
    <dbReference type="NCBI Taxonomy" id="2840783"/>
    <lineage>
        <taxon>Bacteria</taxon>
        <taxon>Pseudomonadati</taxon>
        <taxon>Bacteroidota</taxon>
        <taxon>Bacteroidia</taxon>
        <taxon>Bacteroidales</taxon>
        <taxon>Candidatus Enterocola</taxon>
    </lineage>
</organism>
<dbReference type="GO" id="GO:0005886">
    <property type="term" value="C:plasma membrane"/>
    <property type="evidence" value="ECO:0007669"/>
    <property type="project" value="UniProtKB-SubCell"/>
</dbReference>
<dbReference type="EC" id="7.-.-.-" evidence="6"/>
<reference evidence="8" key="1">
    <citation type="submission" date="2020-10" db="EMBL/GenBank/DDBJ databases">
        <authorList>
            <person name="Gilroy R."/>
        </authorList>
    </citation>
    <scope>NUCLEOTIDE SEQUENCE</scope>
    <source>
        <strain evidence="8">D3-1215</strain>
    </source>
</reference>
<proteinExistence type="inferred from homology"/>
<evidence type="ECO:0000256" key="3">
    <source>
        <dbReference type="ARBA" id="ARBA00022630"/>
    </source>
</evidence>
<comment type="function">
    <text evidence="6">Part of a membrane-bound complex that couples electron transfer with translocation of ions across the membrane.</text>
</comment>
<keyword evidence="3 6" id="KW-0285">Flavoprotein</keyword>
<protein>
    <recommendedName>
        <fullName evidence="6">Ion-translocating oxidoreductase complex subunit G</fullName>
        <ecNumber evidence="6">7.-.-.-</ecNumber>
    </recommendedName>
    <alternativeName>
        <fullName evidence="6">Rnf electron transport complex subunit G</fullName>
    </alternativeName>
</protein>
<gene>
    <name evidence="6" type="primary">rnfG</name>
    <name evidence="8" type="ORF">IAC32_07740</name>
</gene>
<evidence type="ECO:0000259" key="7">
    <source>
        <dbReference type="SMART" id="SM00900"/>
    </source>
</evidence>
<dbReference type="InterPro" id="IPR010916">
    <property type="entry name" value="TonB_box_CS"/>
</dbReference>
<comment type="subunit">
    <text evidence="6">The complex is composed of six subunits: RnfA, RnfB, RnfC, RnfD, RnfE and RnfG.</text>
</comment>
<dbReference type="InterPro" id="IPR007329">
    <property type="entry name" value="FMN-bd"/>
</dbReference>
<sequence>MKKVGSTFAGMSLSLTLICLVFTGLMATVYDITLEPIAEAGKAKQQNAIKAVQNDFDEMVTDTVTVDGKAYPVFKTYKAGKWNGTAVESTTNGYGGEIKVMVGFDNQDNVVDFQVLSHSETPGLGAKMDQWFKDPKHTVNRRHLENKTLKVSKDGGDIDAITAATITSRAFLNSVNDAYKAYTRTKNN</sequence>
<evidence type="ECO:0000256" key="6">
    <source>
        <dbReference type="HAMAP-Rule" id="MF_00479"/>
    </source>
</evidence>
<dbReference type="HAMAP" id="MF_00479">
    <property type="entry name" value="RsxG_RnfG"/>
    <property type="match status" value="1"/>
</dbReference>
<keyword evidence="4 6" id="KW-0288">FMN</keyword>
<dbReference type="GO" id="GO:0010181">
    <property type="term" value="F:FMN binding"/>
    <property type="evidence" value="ECO:0007669"/>
    <property type="project" value="InterPro"/>
</dbReference>
<dbReference type="GO" id="GO:0022900">
    <property type="term" value="P:electron transport chain"/>
    <property type="evidence" value="ECO:0007669"/>
    <property type="project" value="UniProtKB-UniRule"/>
</dbReference>
<accession>A0A9D9HB12</accession>
<keyword evidence="2 6" id="KW-0597">Phosphoprotein</keyword>
<comment type="caution">
    <text evidence="8">The sequence shown here is derived from an EMBL/GenBank/DDBJ whole genome shotgun (WGS) entry which is preliminary data.</text>
</comment>